<name>A0ABT9Q178_9HYPH</name>
<accession>A0ABT9Q178</accession>
<gene>
    <name evidence="1" type="ORF">J2T09_005269</name>
</gene>
<evidence type="ECO:0000313" key="2">
    <source>
        <dbReference type="Proteomes" id="UP001241472"/>
    </source>
</evidence>
<protein>
    <submittedName>
        <fullName evidence="1">Uncharacterized protein</fullName>
    </submittedName>
</protein>
<evidence type="ECO:0000313" key="1">
    <source>
        <dbReference type="EMBL" id="MDP9840482.1"/>
    </source>
</evidence>
<organism evidence="1 2">
    <name type="scientific">Neorhizobium huautlense</name>
    <dbReference type="NCBI Taxonomy" id="67774"/>
    <lineage>
        <taxon>Bacteria</taxon>
        <taxon>Pseudomonadati</taxon>
        <taxon>Pseudomonadota</taxon>
        <taxon>Alphaproteobacteria</taxon>
        <taxon>Hyphomicrobiales</taxon>
        <taxon>Rhizobiaceae</taxon>
        <taxon>Rhizobium/Agrobacterium group</taxon>
        <taxon>Neorhizobium</taxon>
    </lineage>
</organism>
<keyword evidence="2" id="KW-1185">Reference proteome</keyword>
<comment type="caution">
    <text evidence="1">The sequence shown here is derived from an EMBL/GenBank/DDBJ whole genome shotgun (WGS) entry which is preliminary data.</text>
</comment>
<reference evidence="1 2" key="1">
    <citation type="submission" date="2023-07" db="EMBL/GenBank/DDBJ databases">
        <title>Sorghum-associated microbial communities from plants grown in Nebraska, USA.</title>
        <authorList>
            <person name="Schachtman D."/>
        </authorList>
    </citation>
    <scope>NUCLEOTIDE SEQUENCE [LARGE SCALE GENOMIC DNA]</scope>
    <source>
        <strain evidence="1 2">DS1307</strain>
    </source>
</reference>
<dbReference type="EMBL" id="JAUSRF010000028">
    <property type="protein sequence ID" value="MDP9840482.1"/>
    <property type="molecule type" value="Genomic_DNA"/>
</dbReference>
<proteinExistence type="predicted"/>
<dbReference type="Proteomes" id="UP001241472">
    <property type="component" value="Unassembled WGS sequence"/>
</dbReference>
<sequence>MVYPRATSEKAEQTHRISAEIMVAEKEARLKKTDRLRQARLATLARVLENADKP</sequence>